<evidence type="ECO:0000313" key="8">
    <source>
        <dbReference type="Proteomes" id="UP001153709"/>
    </source>
</evidence>
<keyword evidence="2 5" id="KW-0812">Transmembrane</keyword>
<feature type="transmembrane region" description="Helical" evidence="5">
    <location>
        <begin position="293"/>
        <end position="315"/>
    </location>
</feature>
<name>A0A9P0DUC1_DIABA</name>
<dbReference type="PROSITE" id="PS50850">
    <property type="entry name" value="MFS"/>
    <property type="match status" value="1"/>
</dbReference>
<dbReference type="GO" id="GO:0016020">
    <property type="term" value="C:membrane"/>
    <property type="evidence" value="ECO:0007669"/>
    <property type="project" value="UniProtKB-SubCell"/>
</dbReference>
<feature type="transmembrane region" description="Helical" evidence="5">
    <location>
        <begin position="33"/>
        <end position="56"/>
    </location>
</feature>
<dbReference type="AlphaFoldDB" id="A0A9P0DUC1"/>
<keyword evidence="3 5" id="KW-1133">Transmembrane helix</keyword>
<feature type="transmembrane region" description="Helical" evidence="5">
    <location>
        <begin position="267"/>
        <end position="287"/>
    </location>
</feature>
<evidence type="ECO:0000256" key="4">
    <source>
        <dbReference type="ARBA" id="ARBA00023136"/>
    </source>
</evidence>
<dbReference type="OrthoDB" id="2544694at2759"/>
<dbReference type="SUPFAM" id="SSF103473">
    <property type="entry name" value="MFS general substrate transporter"/>
    <property type="match status" value="1"/>
</dbReference>
<feature type="transmembrane region" description="Helical" evidence="5">
    <location>
        <begin position="210"/>
        <end position="229"/>
    </location>
</feature>
<dbReference type="Gene3D" id="1.20.1250.20">
    <property type="entry name" value="MFS general substrate transporter like domains"/>
    <property type="match status" value="1"/>
</dbReference>
<keyword evidence="8" id="KW-1185">Reference proteome</keyword>
<accession>A0A9P0DUC1</accession>
<dbReference type="InterPro" id="IPR036259">
    <property type="entry name" value="MFS_trans_sf"/>
</dbReference>
<dbReference type="Pfam" id="PF00083">
    <property type="entry name" value="Sugar_tr"/>
    <property type="match status" value="1"/>
</dbReference>
<feature type="domain" description="Major facilitator superfamily (MFS) profile" evidence="6">
    <location>
        <begin position="1"/>
        <end position="320"/>
    </location>
</feature>
<dbReference type="InterPro" id="IPR020846">
    <property type="entry name" value="MFS_dom"/>
</dbReference>
<feature type="transmembrane region" description="Helical" evidence="5">
    <location>
        <begin position="235"/>
        <end position="255"/>
    </location>
</feature>
<comment type="subcellular location">
    <subcellularLocation>
        <location evidence="1">Membrane</location>
        <topology evidence="1">Multi-pass membrane protein</topology>
    </subcellularLocation>
</comment>
<dbReference type="InterPro" id="IPR005828">
    <property type="entry name" value="MFS_sugar_transport-like"/>
</dbReference>
<evidence type="ECO:0000256" key="2">
    <source>
        <dbReference type="ARBA" id="ARBA00022692"/>
    </source>
</evidence>
<keyword evidence="4 5" id="KW-0472">Membrane</keyword>
<feature type="transmembrane region" description="Helical" evidence="5">
    <location>
        <begin position="6"/>
        <end position="26"/>
    </location>
</feature>
<evidence type="ECO:0000256" key="5">
    <source>
        <dbReference type="SAM" id="Phobius"/>
    </source>
</evidence>
<proteinExistence type="predicted"/>
<feature type="transmembrane region" description="Helical" evidence="5">
    <location>
        <begin position="149"/>
        <end position="168"/>
    </location>
</feature>
<evidence type="ECO:0000256" key="1">
    <source>
        <dbReference type="ARBA" id="ARBA00004141"/>
    </source>
</evidence>
<evidence type="ECO:0000256" key="3">
    <source>
        <dbReference type="ARBA" id="ARBA00022989"/>
    </source>
</evidence>
<organism evidence="7 8">
    <name type="scientific">Diabrotica balteata</name>
    <name type="common">Banded cucumber beetle</name>
    <dbReference type="NCBI Taxonomy" id="107213"/>
    <lineage>
        <taxon>Eukaryota</taxon>
        <taxon>Metazoa</taxon>
        <taxon>Ecdysozoa</taxon>
        <taxon>Arthropoda</taxon>
        <taxon>Hexapoda</taxon>
        <taxon>Insecta</taxon>
        <taxon>Pterygota</taxon>
        <taxon>Neoptera</taxon>
        <taxon>Endopterygota</taxon>
        <taxon>Coleoptera</taxon>
        <taxon>Polyphaga</taxon>
        <taxon>Cucujiformia</taxon>
        <taxon>Chrysomeloidea</taxon>
        <taxon>Chrysomelidae</taxon>
        <taxon>Galerucinae</taxon>
        <taxon>Diabroticina</taxon>
        <taxon>Diabroticites</taxon>
        <taxon>Diabrotica</taxon>
    </lineage>
</organism>
<feature type="transmembrane region" description="Helical" evidence="5">
    <location>
        <begin position="180"/>
        <end position="198"/>
    </location>
</feature>
<evidence type="ECO:0000313" key="7">
    <source>
        <dbReference type="EMBL" id="CAH1284865.1"/>
    </source>
</evidence>
<reference evidence="7" key="1">
    <citation type="submission" date="2022-01" db="EMBL/GenBank/DDBJ databases">
        <authorList>
            <person name="King R."/>
        </authorList>
    </citation>
    <scope>NUCLEOTIDE SEQUENCE</scope>
</reference>
<protein>
    <recommendedName>
        <fullName evidence="6">Major facilitator superfamily (MFS) profile domain-containing protein</fullName>
    </recommendedName>
</protein>
<dbReference type="Proteomes" id="UP001153709">
    <property type="component" value="Chromosome 8"/>
</dbReference>
<dbReference type="GO" id="GO:0022857">
    <property type="term" value="F:transmembrane transporter activity"/>
    <property type="evidence" value="ECO:0007669"/>
    <property type="project" value="InterPro"/>
</dbReference>
<sequence length="358" mass="40169">MWVIFRIGVGFTVPAILGTPYVLELVGPSDRTLVTILINIAYSLSLISLAIIVWAIRQWRVMALATTLPFLALFFSWPLLPESPRWLLAQGSYERAESILQKMARVNKKQVPKDLIANFRTQRTHQKINCKSKIRYGIKDLFRSKNLRWKTIIITFLWFTNTSVYVGLSYYAPTLGGDEYLNFFLAGAVELPTYLFLWPAMERLGRRWTLCISMIIGGTSCLATFLVQNDYVTTLALYCVGKMGISSSFVVLPLMASELYPTVVRGLGMSLSSVIGMLGPIFIPLVNYLGSDILILPLIIMGTMLIMGGTSSLLLPETLNQHLPQTLQDAETTPLDCFAFCNIPQKSEKHVSVFESKM</sequence>
<dbReference type="PANTHER" id="PTHR24064">
    <property type="entry name" value="SOLUTE CARRIER FAMILY 22 MEMBER"/>
    <property type="match status" value="1"/>
</dbReference>
<dbReference type="EMBL" id="OU898283">
    <property type="protein sequence ID" value="CAH1284865.1"/>
    <property type="molecule type" value="Genomic_DNA"/>
</dbReference>
<evidence type="ECO:0000259" key="6">
    <source>
        <dbReference type="PROSITE" id="PS50850"/>
    </source>
</evidence>
<gene>
    <name evidence="7" type="ORF">DIABBA_LOCUS12142</name>
</gene>